<keyword evidence="6" id="KW-0456">Lyase</keyword>
<dbReference type="PANTHER" id="PTHR11808">
    <property type="entry name" value="TRANS-SULFURATION ENZYME FAMILY MEMBER"/>
    <property type="match status" value="1"/>
</dbReference>
<dbReference type="Pfam" id="PF01053">
    <property type="entry name" value="Cys_Met_Meta_PP"/>
    <property type="match status" value="1"/>
</dbReference>
<dbReference type="EMBL" id="FOVL01000014">
    <property type="protein sequence ID" value="SFN71842.1"/>
    <property type="molecule type" value="Genomic_DNA"/>
</dbReference>
<dbReference type="Gene3D" id="3.90.1150.10">
    <property type="entry name" value="Aspartate Aminotransferase, domain 1"/>
    <property type="match status" value="1"/>
</dbReference>
<keyword evidence="2 3" id="KW-0663">Pyridoxal phosphate</keyword>
<dbReference type="AlphaFoldDB" id="A0A1I5BAV6"/>
<dbReference type="GO" id="GO:0019346">
    <property type="term" value="P:transsulfuration"/>
    <property type="evidence" value="ECO:0007669"/>
    <property type="project" value="InterPro"/>
</dbReference>
<dbReference type="Gene3D" id="3.40.640.10">
    <property type="entry name" value="Type I PLP-dependent aspartate aminotransferase-like (Major domain)"/>
    <property type="match status" value="1"/>
</dbReference>
<feature type="transmembrane region" description="Helical" evidence="5">
    <location>
        <begin position="70"/>
        <end position="89"/>
    </location>
</feature>
<evidence type="ECO:0000256" key="3">
    <source>
        <dbReference type="PIRSR" id="PIRSR001434-2"/>
    </source>
</evidence>
<dbReference type="PROSITE" id="PS00868">
    <property type="entry name" value="CYS_MET_METAB_PP"/>
    <property type="match status" value="1"/>
</dbReference>
<organism evidence="6 7">
    <name type="scientific">Salegentibacter flavus</name>
    <dbReference type="NCBI Taxonomy" id="287099"/>
    <lineage>
        <taxon>Bacteria</taxon>
        <taxon>Pseudomonadati</taxon>
        <taxon>Bacteroidota</taxon>
        <taxon>Flavobacteriia</taxon>
        <taxon>Flavobacteriales</taxon>
        <taxon>Flavobacteriaceae</taxon>
        <taxon>Salegentibacter</taxon>
    </lineage>
</organism>
<dbReference type="SUPFAM" id="SSF53383">
    <property type="entry name" value="PLP-dependent transferases"/>
    <property type="match status" value="1"/>
</dbReference>
<dbReference type="InterPro" id="IPR015424">
    <property type="entry name" value="PyrdxlP-dep_Trfase"/>
</dbReference>
<dbReference type="Proteomes" id="UP000199153">
    <property type="component" value="Unassembled WGS sequence"/>
</dbReference>
<evidence type="ECO:0000313" key="6">
    <source>
        <dbReference type="EMBL" id="SFN71842.1"/>
    </source>
</evidence>
<dbReference type="FunFam" id="3.40.640.10:FF:000046">
    <property type="entry name" value="Cystathionine gamma-lyase"/>
    <property type="match status" value="1"/>
</dbReference>
<dbReference type="GO" id="GO:0009086">
    <property type="term" value="P:methionine biosynthetic process"/>
    <property type="evidence" value="ECO:0007669"/>
    <property type="project" value="UniProtKB-ARBA"/>
</dbReference>
<dbReference type="InterPro" id="IPR015422">
    <property type="entry name" value="PyrdxlP-dep_Trfase_small"/>
</dbReference>
<protein>
    <submittedName>
        <fullName evidence="6">Cystathionine beta-lyase</fullName>
    </submittedName>
</protein>
<evidence type="ECO:0000256" key="4">
    <source>
        <dbReference type="RuleBase" id="RU362118"/>
    </source>
</evidence>
<dbReference type="STRING" id="287099.SAMN05660413_02267"/>
<evidence type="ECO:0000256" key="2">
    <source>
        <dbReference type="ARBA" id="ARBA00022898"/>
    </source>
</evidence>
<keyword evidence="5" id="KW-0472">Membrane</keyword>
<dbReference type="RefSeq" id="WP_093409666.1">
    <property type="nucleotide sequence ID" value="NZ_FOVL01000014.1"/>
</dbReference>
<dbReference type="OrthoDB" id="9803729at2"/>
<name>A0A1I5BAV6_9FLAO</name>
<proteinExistence type="inferred from homology"/>
<sequence length="384" mass="42320">MAKRTHGINTTCIHAGELEDKEFKGAVSPLYMATSYAFEDVEVKRYPRYFNTPNQVALAKKMAALEHGDAALIFGSGMAAVSTALMAFLHKGDHVVFQNTLYGGTSNLVTEEFDKFGIEYTFTEDSKPSSFEAEIKPNTKVIYIETPSNPLLTVTDIKAVAEISKNHGLVSMIDNTFASPVNQNPIDMGIDVVIHSATKYMGGHSDILAGTVISSEEKIDTIFQLAKNFGGSLSDYTVWLLERSLKTMGIRVRAQNENALELAKSLEKHPDVAQVYYPGLESHPDHDIARKQMSGFGGMMSFELREGLDADLFQKELKLIKSSMSLAGVESTILSPAKTSHGLLSEEEREKQGIRDGLLRFSVGIEEKEDLLEDLEQALEKVRG</sequence>
<dbReference type="CDD" id="cd00614">
    <property type="entry name" value="CGS_like"/>
    <property type="match status" value="1"/>
</dbReference>
<keyword evidence="7" id="KW-1185">Reference proteome</keyword>
<accession>A0A1I5BAV6</accession>
<dbReference type="PIRSF" id="PIRSF001434">
    <property type="entry name" value="CGS"/>
    <property type="match status" value="1"/>
</dbReference>
<feature type="modified residue" description="N6-(pyridoxal phosphate)lysine" evidence="3">
    <location>
        <position position="199"/>
    </location>
</feature>
<evidence type="ECO:0000256" key="1">
    <source>
        <dbReference type="ARBA" id="ARBA00001933"/>
    </source>
</evidence>
<dbReference type="InterPro" id="IPR015421">
    <property type="entry name" value="PyrdxlP-dep_Trfase_major"/>
</dbReference>
<dbReference type="InterPro" id="IPR054542">
    <property type="entry name" value="Cys_met_metab_PP"/>
</dbReference>
<dbReference type="GO" id="GO:0005737">
    <property type="term" value="C:cytoplasm"/>
    <property type="evidence" value="ECO:0007669"/>
    <property type="project" value="TreeGrafter"/>
</dbReference>
<reference evidence="6 7" key="1">
    <citation type="submission" date="2016-10" db="EMBL/GenBank/DDBJ databases">
        <authorList>
            <person name="de Groot N.N."/>
        </authorList>
    </citation>
    <scope>NUCLEOTIDE SEQUENCE [LARGE SCALE GENOMIC DNA]</scope>
    <source>
        <strain evidence="6 7">DSM 17794</strain>
    </source>
</reference>
<gene>
    <name evidence="6" type="ORF">SAMN05660413_02267</name>
</gene>
<dbReference type="GO" id="GO:0016846">
    <property type="term" value="F:carbon-sulfur lyase activity"/>
    <property type="evidence" value="ECO:0007669"/>
    <property type="project" value="TreeGrafter"/>
</dbReference>
<keyword evidence="5" id="KW-0812">Transmembrane</keyword>
<evidence type="ECO:0000256" key="5">
    <source>
        <dbReference type="SAM" id="Phobius"/>
    </source>
</evidence>
<dbReference type="InterPro" id="IPR000277">
    <property type="entry name" value="Cys/Met-Metab_PyrdxlP-dep_enz"/>
</dbReference>
<dbReference type="FunFam" id="3.90.1150.10:FF:000033">
    <property type="entry name" value="Cystathionine gamma-synthase"/>
    <property type="match status" value="1"/>
</dbReference>
<dbReference type="GO" id="GO:0030170">
    <property type="term" value="F:pyridoxal phosphate binding"/>
    <property type="evidence" value="ECO:0007669"/>
    <property type="project" value="InterPro"/>
</dbReference>
<comment type="cofactor">
    <cofactor evidence="1 4">
        <name>pyridoxal 5'-phosphate</name>
        <dbReference type="ChEBI" id="CHEBI:597326"/>
    </cofactor>
</comment>
<comment type="similarity">
    <text evidence="4">Belongs to the trans-sulfuration enzymes family.</text>
</comment>
<evidence type="ECO:0000313" key="7">
    <source>
        <dbReference type="Proteomes" id="UP000199153"/>
    </source>
</evidence>
<keyword evidence="5" id="KW-1133">Transmembrane helix</keyword>